<dbReference type="Pfam" id="PF04417">
    <property type="entry name" value="DUF501"/>
    <property type="match status" value="1"/>
</dbReference>
<evidence type="ECO:0000313" key="2">
    <source>
        <dbReference type="EMBL" id="KAK1738036.1"/>
    </source>
</evidence>
<dbReference type="PANTHER" id="PTHR37163">
    <property type="entry name" value="CONSERVED PROTEIN"/>
    <property type="match status" value="1"/>
</dbReference>
<feature type="compositionally biased region" description="Low complexity" evidence="1">
    <location>
        <begin position="1"/>
        <end position="15"/>
    </location>
</feature>
<proteinExistence type="predicted"/>
<organism evidence="2 3">
    <name type="scientific">Skeletonema marinoi</name>
    <dbReference type="NCBI Taxonomy" id="267567"/>
    <lineage>
        <taxon>Eukaryota</taxon>
        <taxon>Sar</taxon>
        <taxon>Stramenopiles</taxon>
        <taxon>Ochrophyta</taxon>
        <taxon>Bacillariophyta</taxon>
        <taxon>Coscinodiscophyceae</taxon>
        <taxon>Thalassiosirophycidae</taxon>
        <taxon>Thalassiosirales</taxon>
        <taxon>Skeletonemataceae</taxon>
        <taxon>Skeletonema</taxon>
        <taxon>Skeletonema marinoi-dohrnii complex</taxon>
    </lineage>
</organism>
<reference evidence="2" key="1">
    <citation type="submission" date="2023-06" db="EMBL/GenBank/DDBJ databases">
        <title>Survivors Of The Sea: Transcriptome response of Skeletonema marinoi to long-term dormancy.</title>
        <authorList>
            <person name="Pinder M.I.M."/>
            <person name="Kourtchenko O."/>
            <person name="Robertson E.K."/>
            <person name="Larsson T."/>
            <person name="Maumus F."/>
            <person name="Osuna-Cruz C.M."/>
            <person name="Vancaester E."/>
            <person name="Stenow R."/>
            <person name="Vandepoele K."/>
            <person name="Ploug H."/>
            <person name="Bruchert V."/>
            <person name="Godhe A."/>
            <person name="Topel M."/>
        </authorList>
    </citation>
    <scope>NUCLEOTIDE SEQUENCE</scope>
    <source>
        <strain evidence="2">R05AC</strain>
    </source>
</reference>
<feature type="region of interest" description="Disordered" evidence="1">
    <location>
        <begin position="1"/>
        <end position="26"/>
    </location>
</feature>
<name>A0AAD8Y1T9_9STRA</name>
<evidence type="ECO:0000313" key="3">
    <source>
        <dbReference type="Proteomes" id="UP001224775"/>
    </source>
</evidence>
<evidence type="ECO:0000256" key="1">
    <source>
        <dbReference type="SAM" id="MobiDB-lite"/>
    </source>
</evidence>
<feature type="non-terminal residue" evidence="2">
    <location>
        <position position="334"/>
    </location>
</feature>
<protein>
    <submittedName>
        <fullName evidence="2">DUF501 domain-containing protein</fullName>
    </submittedName>
</protein>
<dbReference type="PANTHER" id="PTHR37163:SF1">
    <property type="entry name" value="DUF501 DOMAIN-CONTAINING PROTEIN"/>
    <property type="match status" value="1"/>
</dbReference>
<dbReference type="Proteomes" id="UP001224775">
    <property type="component" value="Unassembled WGS sequence"/>
</dbReference>
<sequence length="334" mass="38028">MMMVVSMRSTSLSTRRSTKSEPNYSEMTPNNMTMLLMLFSSILWIGSANNAYYHRYPAFAASSSPSPTQAGEAEHSSGRRWKNRRKRQTFLPSPAREVTPEEEAALLEQLGYVPPNICSISARSGNNANIIADGISTNSAIDTSSKGIGRPIAIQSYPLLVQIVNKEENKHNQTPFPTMYWLTCHHVSKAISEIERNGYVRKFQSRLEDDASLAKDWWQCHEDYAAKRWGLLSDSDREWLLSNNQLDEEDNNSEQRKVDSMREMIQYSGVAGTDHRRLRDNTDEDDKNEDSSLYVPSVKCLHSHYAHYRSQKEGGSAVINIVGKWTHELLIEEF</sequence>
<gene>
    <name evidence="2" type="ORF">QTG54_011330</name>
</gene>
<dbReference type="AlphaFoldDB" id="A0AAD8Y1T9"/>
<comment type="caution">
    <text evidence="2">The sequence shown here is derived from an EMBL/GenBank/DDBJ whole genome shotgun (WGS) entry which is preliminary data.</text>
</comment>
<dbReference type="InterPro" id="IPR007511">
    <property type="entry name" value="DUF501"/>
</dbReference>
<feature type="compositionally biased region" description="Basic residues" evidence="1">
    <location>
        <begin position="78"/>
        <end position="88"/>
    </location>
</feature>
<dbReference type="EMBL" id="JATAAI010000022">
    <property type="protein sequence ID" value="KAK1738036.1"/>
    <property type="molecule type" value="Genomic_DNA"/>
</dbReference>
<keyword evidence="3" id="KW-1185">Reference proteome</keyword>
<accession>A0AAD8Y1T9</accession>
<feature type="region of interest" description="Disordered" evidence="1">
    <location>
        <begin position="272"/>
        <end position="291"/>
    </location>
</feature>
<feature type="region of interest" description="Disordered" evidence="1">
    <location>
        <begin position="61"/>
        <end position="97"/>
    </location>
</feature>